<gene>
    <name evidence="2" type="ORF">NX786_04385</name>
</gene>
<keyword evidence="1" id="KW-0732">Signal</keyword>
<proteinExistence type="predicted"/>
<evidence type="ECO:0000313" key="3">
    <source>
        <dbReference type="Proteomes" id="UP001165263"/>
    </source>
</evidence>
<feature type="chain" id="PRO_5045602737" description="WG repeat-containing protein" evidence="1">
    <location>
        <begin position="21"/>
        <end position="192"/>
    </location>
</feature>
<accession>A0ABT2BTW5</accession>
<dbReference type="EMBL" id="JANUHC010000001">
    <property type="protein sequence ID" value="MCS0628568.1"/>
    <property type="molecule type" value="Genomic_DNA"/>
</dbReference>
<evidence type="ECO:0008006" key="4">
    <source>
        <dbReference type="Google" id="ProtNLM"/>
    </source>
</evidence>
<evidence type="ECO:0000313" key="2">
    <source>
        <dbReference type="EMBL" id="MCS0628568.1"/>
    </source>
</evidence>
<dbReference type="RefSeq" id="WP_259447786.1">
    <property type="nucleotide sequence ID" value="NZ_CP119520.1"/>
</dbReference>
<protein>
    <recommendedName>
        <fullName evidence="4">WG repeat-containing protein</fullName>
    </recommendedName>
</protein>
<dbReference type="Proteomes" id="UP001165263">
    <property type="component" value="Unassembled WGS sequence"/>
</dbReference>
<name>A0ABT2BTW5_9BURK</name>
<feature type="signal peptide" evidence="1">
    <location>
        <begin position="1"/>
        <end position="20"/>
    </location>
</feature>
<comment type="caution">
    <text evidence="2">The sequence shown here is derived from an EMBL/GenBank/DDBJ whole genome shotgun (WGS) entry which is preliminary data.</text>
</comment>
<evidence type="ECO:0000256" key="1">
    <source>
        <dbReference type="SAM" id="SignalP"/>
    </source>
</evidence>
<organism evidence="2 3">
    <name type="scientific">Telluria mixta</name>
    <dbReference type="NCBI Taxonomy" id="34071"/>
    <lineage>
        <taxon>Bacteria</taxon>
        <taxon>Pseudomonadati</taxon>
        <taxon>Pseudomonadota</taxon>
        <taxon>Betaproteobacteria</taxon>
        <taxon>Burkholderiales</taxon>
        <taxon>Oxalobacteraceae</taxon>
        <taxon>Telluria group</taxon>
        <taxon>Telluria</taxon>
    </lineage>
</organism>
<keyword evidence="3" id="KW-1185">Reference proteome</keyword>
<reference evidence="2" key="1">
    <citation type="submission" date="2022-08" db="EMBL/GenBank/DDBJ databases">
        <title>Reclassification of Massilia species as members of the genera Telluria, Duganella, Pseudoduganella, Mokoshia gen. nov. and Zemynaea gen. nov. using orthogonal and non-orthogonal genome-based approaches.</title>
        <authorList>
            <person name="Bowman J.P."/>
        </authorList>
    </citation>
    <scope>NUCLEOTIDE SEQUENCE</scope>
    <source>
        <strain evidence="2">LMG 11547</strain>
    </source>
</reference>
<sequence length="192" mass="20780">MPSRRLAALLLCCATHGAAADLCPRTDRNAEWSTRCFQTTGAARKVEARFVNRLRSAPTTILIAETRELVAVDVHGRVIVPNIAYTGDFDMPNPDGIERFTSAGRRCGYFIGATFDIIVPAQFDHCEAFADGTAQACTGCVARCIDTDCHGKTMVGGQGVELDTSGRIRRRFAIGRHYSTPLPEPSTSTGAR</sequence>